<evidence type="ECO:0000313" key="2">
    <source>
        <dbReference type="EMBL" id="CAF4398090.1"/>
    </source>
</evidence>
<feature type="non-terminal residue" evidence="1">
    <location>
        <position position="1"/>
    </location>
</feature>
<dbReference type="Proteomes" id="UP000681722">
    <property type="component" value="Unassembled WGS sequence"/>
</dbReference>
<organism evidence="1 3">
    <name type="scientific">Didymodactylos carnosus</name>
    <dbReference type="NCBI Taxonomy" id="1234261"/>
    <lineage>
        <taxon>Eukaryota</taxon>
        <taxon>Metazoa</taxon>
        <taxon>Spiralia</taxon>
        <taxon>Gnathifera</taxon>
        <taxon>Rotifera</taxon>
        <taxon>Eurotatoria</taxon>
        <taxon>Bdelloidea</taxon>
        <taxon>Philodinida</taxon>
        <taxon>Philodinidae</taxon>
        <taxon>Didymodactylos</taxon>
    </lineage>
</organism>
<gene>
    <name evidence="1" type="ORF">GPM918_LOCUS38459</name>
    <name evidence="2" type="ORF">SRO942_LOCUS39285</name>
</gene>
<dbReference type="EMBL" id="CAJNOQ010025521">
    <property type="protein sequence ID" value="CAF1538083.1"/>
    <property type="molecule type" value="Genomic_DNA"/>
</dbReference>
<comment type="caution">
    <text evidence="1">The sequence shown here is derived from an EMBL/GenBank/DDBJ whole genome shotgun (WGS) entry which is preliminary data.</text>
</comment>
<dbReference type="AlphaFoldDB" id="A0A815VQ55"/>
<evidence type="ECO:0000313" key="3">
    <source>
        <dbReference type="Proteomes" id="UP000663829"/>
    </source>
</evidence>
<dbReference type="EMBL" id="CAJOBC010091141">
    <property type="protein sequence ID" value="CAF4398090.1"/>
    <property type="molecule type" value="Genomic_DNA"/>
</dbReference>
<evidence type="ECO:0000313" key="1">
    <source>
        <dbReference type="EMBL" id="CAF1538083.1"/>
    </source>
</evidence>
<accession>A0A815VQ55</accession>
<sequence>FDKKKFRITVLENASPLAHYKIFSIDVNQGKNSGRRLIDRISLAHSLTPLCTKKCIKLCSAKQE</sequence>
<name>A0A815VQ55_9BILA</name>
<proteinExistence type="predicted"/>
<reference evidence="1" key="1">
    <citation type="submission" date="2021-02" db="EMBL/GenBank/DDBJ databases">
        <authorList>
            <person name="Nowell W R."/>
        </authorList>
    </citation>
    <scope>NUCLEOTIDE SEQUENCE</scope>
</reference>
<dbReference type="Proteomes" id="UP000663829">
    <property type="component" value="Unassembled WGS sequence"/>
</dbReference>
<keyword evidence="3" id="KW-1185">Reference proteome</keyword>
<protein>
    <submittedName>
        <fullName evidence="1">Uncharacterized protein</fullName>
    </submittedName>
</protein>